<dbReference type="STRING" id="1448315.A0A319CPL3"/>
<reference evidence="2 3" key="1">
    <citation type="submission" date="2016-12" db="EMBL/GenBank/DDBJ databases">
        <title>The genomes of Aspergillus section Nigri reveals drivers in fungal speciation.</title>
        <authorList>
            <consortium name="DOE Joint Genome Institute"/>
            <person name="Vesth T.C."/>
            <person name="Nybo J."/>
            <person name="Theobald S."/>
            <person name="Brandl J."/>
            <person name="Frisvad J.C."/>
            <person name="Nielsen K.F."/>
            <person name="Lyhne E.K."/>
            <person name="Kogle M.E."/>
            <person name="Kuo A."/>
            <person name="Riley R."/>
            <person name="Clum A."/>
            <person name="Nolan M."/>
            <person name="Lipzen A."/>
            <person name="Salamov A."/>
            <person name="Henrissat B."/>
            <person name="Wiebenga A."/>
            <person name="De Vries R.P."/>
            <person name="Grigoriev I.V."/>
            <person name="Mortensen U.H."/>
            <person name="Andersen M.R."/>
            <person name="Baker S.E."/>
        </authorList>
    </citation>
    <scope>NUCLEOTIDE SEQUENCE [LARGE SCALE GENOMIC DNA]</scope>
    <source>
        <strain evidence="2 3">CBS 121591</strain>
    </source>
</reference>
<dbReference type="OrthoDB" id="5374569at2759"/>
<gene>
    <name evidence="2" type="ORF">BO82DRAFT_429008</name>
</gene>
<dbReference type="AlphaFoldDB" id="A0A319CPL3"/>
<dbReference type="VEuPathDB" id="FungiDB:BO82DRAFT_429008"/>
<evidence type="ECO:0000313" key="2">
    <source>
        <dbReference type="EMBL" id="PYH86041.1"/>
    </source>
</evidence>
<feature type="region of interest" description="Disordered" evidence="1">
    <location>
        <begin position="1"/>
        <end position="96"/>
    </location>
</feature>
<feature type="compositionally biased region" description="Basic and acidic residues" evidence="1">
    <location>
        <begin position="285"/>
        <end position="294"/>
    </location>
</feature>
<feature type="compositionally biased region" description="Acidic residues" evidence="1">
    <location>
        <begin position="295"/>
        <end position="308"/>
    </location>
</feature>
<name>A0A319CPL3_9EURO</name>
<feature type="compositionally biased region" description="Gly residues" evidence="1">
    <location>
        <begin position="263"/>
        <end position="283"/>
    </location>
</feature>
<feature type="compositionally biased region" description="Low complexity" evidence="1">
    <location>
        <begin position="408"/>
        <end position="418"/>
    </location>
</feature>
<sequence>MPRNLPWLLDTTASSKLSSTTTSSSRSRSRTSTPQPRRAGATSSSAAAAVAASSTARTNALKQTSSPPGSGGSRTCRRDFLRSSPTPPSSPIHRCPSEEYLIPGLHNDDLYMMVEDEFYSVAQSFTQHLHYAEYVRRKKEVKAQRQQQNTSLGDLVRRPTDGVTPLSEESKKRNAQEELAARQWEGLETMNIRKRPIVSEDEEELAEEEEDEAWAGTSLHELMVSPRKNRSLVGVQGIRSATRAAAGFAQAVGGRRVGIAGGTGTGVTDGGGGGQGDRGVGGSRHGREDVHRVDDDEDATASDEDDDLEAHVKTAPQPRQAPRRRSRRSPPLQTEERDFATSSDSSPKSPSYEGSTTEPKSRKAQSMNATTTYRTPTPTAIKSKRRLIFDDWDQLPELPPQSNVQVQSRLASSSSSEAPPRPPQNPRGIDTKAKKKSRLNEVPTFLL</sequence>
<accession>A0A319CPL3</accession>
<dbReference type="Proteomes" id="UP000248340">
    <property type="component" value="Unassembled WGS sequence"/>
</dbReference>
<dbReference type="RefSeq" id="XP_025496241.1">
    <property type="nucleotide sequence ID" value="XM_025640492.1"/>
</dbReference>
<feature type="compositionally biased region" description="Low complexity" evidence="1">
    <location>
        <begin position="11"/>
        <end position="68"/>
    </location>
</feature>
<feature type="compositionally biased region" description="Polar residues" evidence="1">
    <location>
        <begin position="352"/>
        <end position="369"/>
    </location>
</feature>
<evidence type="ECO:0000313" key="3">
    <source>
        <dbReference type="Proteomes" id="UP000248340"/>
    </source>
</evidence>
<keyword evidence="3" id="KW-1185">Reference proteome</keyword>
<feature type="region of interest" description="Disordered" evidence="1">
    <location>
        <begin position="263"/>
        <end position="447"/>
    </location>
</feature>
<evidence type="ECO:0000256" key="1">
    <source>
        <dbReference type="SAM" id="MobiDB-lite"/>
    </source>
</evidence>
<dbReference type="EMBL" id="KZ821678">
    <property type="protein sequence ID" value="PYH86041.1"/>
    <property type="molecule type" value="Genomic_DNA"/>
</dbReference>
<organism evidence="2 3">
    <name type="scientific">Aspergillus uvarum CBS 121591</name>
    <dbReference type="NCBI Taxonomy" id="1448315"/>
    <lineage>
        <taxon>Eukaryota</taxon>
        <taxon>Fungi</taxon>
        <taxon>Dikarya</taxon>
        <taxon>Ascomycota</taxon>
        <taxon>Pezizomycotina</taxon>
        <taxon>Eurotiomycetes</taxon>
        <taxon>Eurotiomycetidae</taxon>
        <taxon>Eurotiales</taxon>
        <taxon>Aspergillaceae</taxon>
        <taxon>Aspergillus</taxon>
        <taxon>Aspergillus subgen. Circumdati</taxon>
    </lineage>
</organism>
<protein>
    <submittedName>
        <fullName evidence="2">Uncharacterized protein</fullName>
    </submittedName>
</protein>
<feature type="region of interest" description="Disordered" evidence="1">
    <location>
        <begin position="143"/>
        <end position="175"/>
    </location>
</feature>
<dbReference type="GeneID" id="37143234"/>
<feature type="compositionally biased region" description="Low complexity" evidence="1">
    <location>
        <begin position="342"/>
        <end position="351"/>
    </location>
</feature>
<feature type="compositionally biased region" description="Low complexity" evidence="1">
    <location>
        <begin position="370"/>
        <end position="379"/>
    </location>
</feature>
<proteinExistence type="predicted"/>